<feature type="domain" description="4Fe-4S ferredoxin-type" evidence="8">
    <location>
        <begin position="9"/>
        <end position="38"/>
    </location>
</feature>
<dbReference type="InterPro" id="IPR050572">
    <property type="entry name" value="Fe-S_Ferredoxin"/>
</dbReference>
<evidence type="ECO:0000259" key="8">
    <source>
        <dbReference type="PROSITE" id="PS51379"/>
    </source>
</evidence>
<evidence type="ECO:0000256" key="5">
    <source>
        <dbReference type="ARBA" id="ARBA00022982"/>
    </source>
</evidence>
<dbReference type="PANTHER" id="PTHR43687">
    <property type="entry name" value="ADENYLYLSULFATE REDUCTASE, BETA SUBUNIT"/>
    <property type="match status" value="1"/>
</dbReference>
<dbReference type="PROSITE" id="PS00198">
    <property type="entry name" value="4FE4S_FER_1"/>
    <property type="match status" value="2"/>
</dbReference>
<feature type="domain" description="4Fe-4S ferredoxin-type" evidence="8">
    <location>
        <begin position="39"/>
        <end position="68"/>
    </location>
</feature>
<reference evidence="9" key="1">
    <citation type="submission" date="2019-08" db="EMBL/GenBank/DDBJ databases">
        <authorList>
            <person name="Kucharzyk K."/>
            <person name="Murdoch R.W."/>
            <person name="Higgins S."/>
            <person name="Loffler F."/>
        </authorList>
    </citation>
    <scope>NUCLEOTIDE SEQUENCE</scope>
</reference>
<keyword evidence="4" id="KW-0677">Repeat</keyword>
<name>A0A645J6A5_9ZZZZ</name>
<protein>
    <submittedName>
        <fullName evidence="9">Electron transport complex subunit RsxB</fullName>
    </submittedName>
</protein>
<comment type="caution">
    <text evidence="9">The sequence shown here is derived from an EMBL/GenBank/DDBJ whole genome shotgun (WGS) entry which is preliminary data.</text>
</comment>
<proteinExistence type="predicted"/>
<sequence>MAAEVMKRKKAKVLREDCVACGACVKVCPVDAITVYKGIFAEVDLIMCIGCTKCAAICPASAITMEITEWT</sequence>
<evidence type="ECO:0000256" key="3">
    <source>
        <dbReference type="ARBA" id="ARBA00022723"/>
    </source>
</evidence>
<keyword evidence="5" id="KW-0249">Electron transport</keyword>
<accession>A0A645J6A5</accession>
<evidence type="ECO:0000313" key="9">
    <source>
        <dbReference type="EMBL" id="MPN58927.1"/>
    </source>
</evidence>
<evidence type="ECO:0000256" key="4">
    <source>
        <dbReference type="ARBA" id="ARBA00022737"/>
    </source>
</evidence>
<dbReference type="PANTHER" id="PTHR43687:SF6">
    <property type="entry name" value="L-ASPARTATE SEMIALDEHYDE SULFURTRANSFERASE IRON-SULFUR SUBUNIT"/>
    <property type="match status" value="1"/>
</dbReference>
<evidence type="ECO:0000256" key="1">
    <source>
        <dbReference type="ARBA" id="ARBA00022448"/>
    </source>
</evidence>
<dbReference type="AlphaFoldDB" id="A0A645J6A5"/>
<dbReference type="InterPro" id="IPR017900">
    <property type="entry name" value="4Fe4S_Fe_S_CS"/>
</dbReference>
<dbReference type="GO" id="GO:0051539">
    <property type="term" value="F:4 iron, 4 sulfur cluster binding"/>
    <property type="evidence" value="ECO:0007669"/>
    <property type="project" value="UniProtKB-KW"/>
</dbReference>
<dbReference type="Gene3D" id="3.30.70.20">
    <property type="match status" value="2"/>
</dbReference>
<evidence type="ECO:0000256" key="2">
    <source>
        <dbReference type="ARBA" id="ARBA00022485"/>
    </source>
</evidence>
<evidence type="ECO:0000256" key="6">
    <source>
        <dbReference type="ARBA" id="ARBA00023004"/>
    </source>
</evidence>
<dbReference type="InterPro" id="IPR017896">
    <property type="entry name" value="4Fe4S_Fe-S-bd"/>
</dbReference>
<dbReference type="EMBL" id="VSSQ01132304">
    <property type="protein sequence ID" value="MPN58927.1"/>
    <property type="molecule type" value="Genomic_DNA"/>
</dbReference>
<dbReference type="Pfam" id="PF00037">
    <property type="entry name" value="Fer4"/>
    <property type="match status" value="2"/>
</dbReference>
<gene>
    <name evidence="9" type="primary">rsxB_115</name>
    <name evidence="9" type="ORF">SDC9_206643</name>
</gene>
<organism evidence="9">
    <name type="scientific">bioreactor metagenome</name>
    <dbReference type="NCBI Taxonomy" id="1076179"/>
    <lineage>
        <taxon>unclassified sequences</taxon>
        <taxon>metagenomes</taxon>
        <taxon>ecological metagenomes</taxon>
    </lineage>
</organism>
<dbReference type="PROSITE" id="PS51379">
    <property type="entry name" value="4FE4S_FER_2"/>
    <property type="match status" value="2"/>
</dbReference>
<keyword evidence="1" id="KW-0813">Transport</keyword>
<keyword evidence="3" id="KW-0479">Metal-binding</keyword>
<keyword evidence="6" id="KW-0408">Iron</keyword>
<keyword evidence="2" id="KW-0004">4Fe-4S</keyword>
<dbReference type="SUPFAM" id="SSF54862">
    <property type="entry name" value="4Fe-4S ferredoxins"/>
    <property type="match status" value="1"/>
</dbReference>
<keyword evidence="7" id="KW-0411">Iron-sulfur</keyword>
<evidence type="ECO:0000256" key="7">
    <source>
        <dbReference type="ARBA" id="ARBA00023014"/>
    </source>
</evidence>
<dbReference type="GO" id="GO:0046872">
    <property type="term" value="F:metal ion binding"/>
    <property type="evidence" value="ECO:0007669"/>
    <property type="project" value="UniProtKB-KW"/>
</dbReference>